<comment type="caution">
    <text evidence="2">The sequence shown here is derived from an EMBL/GenBank/DDBJ whole genome shotgun (WGS) entry which is preliminary data.</text>
</comment>
<gene>
    <name evidence="2" type="ORF">KEG57_31065</name>
</gene>
<proteinExistence type="predicted"/>
<evidence type="ECO:0000313" key="2">
    <source>
        <dbReference type="EMBL" id="MDC3984961.1"/>
    </source>
</evidence>
<dbReference type="Pfam" id="PF20000">
    <property type="entry name" value="fvmX2"/>
    <property type="match status" value="1"/>
</dbReference>
<dbReference type="RefSeq" id="WP_272422824.1">
    <property type="nucleotide sequence ID" value="NZ_JAGTJJ010000025.1"/>
</dbReference>
<dbReference type="AlphaFoldDB" id="A0A9X3XBR1"/>
<dbReference type="InterPro" id="IPR045482">
    <property type="entry name" value="fvmX2"/>
</dbReference>
<evidence type="ECO:0000313" key="3">
    <source>
        <dbReference type="Proteomes" id="UP001151081"/>
    </source>
</evidence>
<name>A0A9X3XBR1_9BACT</name>
<reference evidence="2 3" key="1">
    <citation type="submission" date="2021-04" db="EMBL/GenBank/DDBJ databases">
        <title>Genome analysis of Polyangium sp.</title>
        <authorList>
            <person name="Li Y."/>
            <person name="Wang J."/>
        </authorList>
    </citation>
    <scope>NUCLEOTIDE SEQUENCE [LARGE SCALE GENOMIC DNA]</scope>
    <source>
        <strain evidence="2 3">SDU14</strain>
    </source>
</reference>
<protein>
    <recommendedName>
        <fullName evidence="1">FtsH ternary system domain-containing protein</fullName>
    </recommendedName>
</protein>
<dbReference type="EMBL" id="JAGTJJ010000025">
    <property type="protein sequence ID" value="MDC3984961.1"/>
    <property type="molecule type" value="Genomic_DNA"/>
</dbReference>
<feature type="domain" description="FtsH ternary system" evidence="1">
    <location>
        <begin position="1"/>
        <end position="255"/>
    </location>
</feature>
<keyword evidence="3" id="KW-1185">Reference proteome</keyword>
<accession>A0A9X3XBR1</accession>
<dbReference type="Proteomes" id="UP001151081">
    <property type="component" value="Unassembled WGS sequence"/>
</dbReference>
<evidence type="ECO:0000259" key="1">
    <source>
        <dbReference type="Pfam" id="PF20000"/>
    </source>
</evidence>
<sequence>MCNPRRVEVTATRAIVEAWDREVRRVASRTGTVRGEVRIRQSLAGSLGAPALAALERALDAGDLAWREVPEGYRYEIHGGWALYSPDDRSLTIVATQSEEVVGRGEAERRLSGRVEERISASGMGAYYDDGYNGRTRAAADAEAQASAEVALDAAARARVAQVASDAEAAVRVEVEAEAARAAEADFEARAATRQAELQRQVEARADRVFAEARRAFHALLARAYRDALLAMARHRGAQGISVHEDGDVLEIEFELPR</sequence>
<organism evidence="2 3">
    <name type="scientific">Polyangium jinanense</name>
    <dbReference type="NCBI Taxonomy" id="2829994"/>
    <lineage>
        <taxon>Bacteria</taxon>
        <taxon>Pseudomonadati</taxon>
        <taxon>Myxococcota</taxon>
        <taxon>Polyangia</taxon>
        <taxon>Polyangiales</taxon>
        <taxon>Polyangiaceae</taxon>
        <taxon>Polyangium</taxon>
    </lineage>
</organism>